<sequence>MLICTCISRFYPLKQRPARRQHLFLPLSLSLPLLELRVSLGTSQPHDLGVLQFFWFGGLLEALNKSRGLQDSLIMHHWLPTSSLKCAFCRLAFAFLPTGEAGRMQQTLKAAKKTTVLSSTARNHAYPLFTSHNSTTSHLVQPPPGRNAANGHFSQHETRVLFHSHSFSCFQPPPTLKARSV</sequence>
<evidence type="ECO:0000313" key="1">
    <source>
        <dbReference type="EMBL" id="VEL40225.1"/>
    </source>
</evidence>
<dbReference type="Proteomes" id="UP000784294">
    <property type="component" value="Unassembled WGS sequence"/>
</dbReference>
<gene>
    <name evidence="1" type="ORF">PXEA_LOCUS33665</name>
</gene>
<accession>A0A3S5ALY7</accession>
<name>A0A3S5ALY7_9PLAT</name>
<comment type="caution">
    <text evidence="1">The sequence shown here is derived from an EMBL/GenBank/DDBJ whole genome shotgun (WGS) entry which is preliminary data.</text>
</comment>
<dbReference type="AlphaFoldDB" id="A0A3S5ALY7"/>
<keyword evidence="2" id="KW-1185">Reference proteome</keyword>
<organism evidence="1 2">
    <name type="scientific">Protopolystoma xenopodis</name>
    <dbReference type="NCBI Taxonomy" id="117903"/>
    <lineage>
        <taxon>Eukaryota</taxon>
        <taxon>Metazoa</taxon>
        <taxon>Spiralia</taxon>
        <taxon>Lophotrochozoa</taxon>
        <taxon>Platyhelminthes</taxon>
        <taxon>Monogenea</taxon>
        <taxon>Polyopisthocotylea</taxon>
        <taxon>Polystomatidea</taxon>
        <taxon>Polystomatidae</taxon>
        <taxon>Protopolystoma</taxon>
    </lineage>
</organism>
<protein>
    <submittedName>
        <fullName evidence="1">Uncharacterized protein</fullName>
    </submittedName>
</protein>
<proteinExistence type="predicted"/>
<reference evidence="1" key="1">
    <citation type="submission" date="2018-11" db="EMBL/GenBank/DDBJ databases">
        <authorList>
            <consortium name="Pathogen Informatics"/>
        </authorList>
    </citation>
    <scope>NUCLEOTIDE SEQUENCE</scope>
</reference>
<dbReference type="EMBL" id="CAAALY010264103">
    <property type="protein sequence ID" value="VEL40225.1"/>
    <property type="molecule type" value="Genomic_DNA"/>
</dbReference>
<evidence type="ECO:0000313" key="2">
    <source>
        <dbReference type="Proteomes" id="UP000784294"/>
    </source>
</evidence>